<evidence type="ECO:0000256" key="1">
    <source>
        <dbReference type="SAM" id="SignalP"/>
    </source>
</evidence>
<keyword evidence="1" id="KW-0732">Signal</keyword>
<feature type="chain" id="PRO_5043348050" description="RxLR effector candidate protein" evidence="1">
    <location>
        <begin position="25"/>
        <end position="328"/>
    </location>
</feature>
<keyword evidence="3" id="KW-1185">Reference proteome</keyword>
<reference evidence="2" key="1">
    <citation type="submission" date="2022-12" db="EMBL/GenBank/DDBJ databases">
        <authorList>
            <person name="Webb A."/>
        </authorList>
    </citation>
    <scope>NUCLEOTIDE SEQUENCE</scope>
    <source>
        <strain evidence="2">Hp1</strain>
    </source>
</reference>
<protein>
    <recommendedName>
        <fullName evidence="4">RxLR effector candidate protein</fullName>
    </recommendedName>
</protein>
<dbReference type="AlphaFoldDB" id="A0AAV0UJV6"/>
<evidence type="ECO:0000313" key="2">
    <source>
        <dbReference type="EMBL" id="CAI5736463.1"/>
    </source>
</evidence>
<name>A0AAV0UJV6_HYABA</name>
<dbReference type="Proteomes" id="UP001162031">
    <property type="component" value="Unassembled WGS sequence"/>
</dbReference>
<evidence type="ECO:0008006" key="4">
    <source>
        <dbReference type="Google" id="ProtNLM"/>
    </source>
</evidence>
<comment type="caution">
    <text evidence="2">The sequence shown here is derived from an EMBL/GenBank/DDBJ whole genome shotgun (WGS) entry which is preliminary data.</text>
</comment>
<accession>A0AAV0UJV6</accession>
<evidence type="ECO:0000313" key="3">
    <source>
        <dbReference type="Proteomes" id="UP001162031"/>
    </source>
</evidence>
<gene>
    <name evidence="2" type="ORF">HBR001_LOCUS6831</name>
</gene>
<feature type="signal peptide" evidence="1">
    <location>
        <begin position="1"/>
        <end position="24"/>
    </location>
</feature>
<sequence length="328" mass="37494">MHCSGVVMLLLYALVLLTAVLVKADAVTEALASNRTTSEAESSAVTRDKVDTRRFARPDETEERAATGFPSTMSTAKSWLESFGSVFKNGARDLTSSLTSTSKITLYAKSLGSRIINSIRAHYWLRNKESAVGVFKRLKLDTGLEENLLSPKLKTWVTFVDVYNKRNPNKKVSIARILSDTYTDVKLAQALRGPIVPRDKRPLLARLEKELMNNWEQDIQTTRDVFRLLKLHVPGSNIFERPELSLWYMYTLKVQKDPNRSMAKTLLKHYKWDAVETMHKNYNKPGDFRLQDNWVNLGRALALYRRSRQAVKVSRQATSNRKPLDDEK</sequence>
<organism evidence="2 3">
    <name type="scientific">Hyaloperonospora brassicae</name>
    <name type="common">Brassica downy mildew</name>
    <name type="synonym">Peronospora brassicae</name>
    <dbReference type="NCBI Taxonomy" id="162125"/>
    <lineage>
        <taxon>Eukaryota</taxon>
        <taxon>Sar</taxon>
        <taxon>Stramenopiles</taxon>
        <taxon>Oomycota</taxon>
        <taxon>Peronosporomycetes</taxon>
        <taxon>Peronosporales</taxon>
        <taxon>Peronosporaceae</taxon>
        <taxon>Hyaloperonospora</taxon>
    </lineage>
</organism>
<dbReference type="EMBL" id="CANTFL010001315">
    <property type="protein sequence ID" value="CAI5736463.1"/>
    <property type="molecule type" value="Genomic_DNA"/>
</dbReference>
<proteinExistence type="predicted"/>